<feature type="signal peptide" evidence="2">
    <location>
        <begin position="1"/>
        <end position="21"/>
    </location>
</feature>
<feature type="chain" id="PRO_5004687135" description="GH16 domain-containing protein" evidence="2">
    <location>
        <begin position="22"/>
        <end position="477"/>
    </location>
</feature>
<dbReference type="SUPFAM" id="SSF52467">
    <property type="entry name" value="DHS-like NAD/FAD-binding domain"/>
    <property type="match status" value="1"/>
</dbReference>
<dbReference type="GO" id="GO:0009277">
    <property type="term" value="C:fungal-type cell wall"/>
    <property type="evidence" value="ECO:0007669"/>
    <property type="project" value="TreeGrafter"/>
</dbReference>
<sequence>MLSKLISTSAVVLLSASMATAQTSSLCNPVKGQKCPDDPAFGGVVNVDFTKGASKYFKLADGTDLNYDPSKGAEFSIAADTNAPTITSTKYLFFGTVEAVIQVAPGTGIVTSFVLQSDDLDEVDWEWLGGDTAQVQTNYFSKGDTSSYDRGGTSPVSNPQSEFHNYTLDWTPEALTWSIDGAVVRTLTYNDAKGGTTYPQTPMQIKLGTWDAGGASQPDGTAEWAGGRTPFGPGSGAPYVAYYKSIKVTDRSNGVSGASSYTYTDTSGTYSSIKVNTGGSTDGDNNSTETTTSKTSTKASTTSTKASTTSTSTKESTTSSSTKESTTKAHTTATTLVPTTAVGSGNKTTTATTHSQTSPTPSATTVNTNGVAKVAVNIFGAAAAMVAAFALLTQKVDGLSLRANHPPASLRRLHGSLFGMRCVNVDRGRSGGGKREHLCGYAPQGDFADPECPAFGASAADLLPVLLEPVIDTLETA</sequence>
<dbReference type="GO" id="GO:0005975">
    <property type="term" value="P:carbohydrate metabolic process"/>
    <property type="evidence" value="ECO:0007669"/>
    <property type="project" value="InterPro"/>
</dbReference>
<dbReference type="InterPro" id="IPR013320">
    <property type="entry name" value="ConA-like_dom_sf"/>
</dbReference>
<dbReference type="PANTHER" id="PTHR10963">
    <property type="entry name" value="GLYCOSYL HYDROLASE-RELATED"/>
    <property type="match status" value="1"/>
</dbReference>
<dbReference type="eggNOG" id="ENOG502QQ71">
    <property type="taxonomic scope" value="Eukaryota"/>
</dbReference>
<dbReference type="EMBL" id="KI440847">
    <property type="protein sequence ID" value="ERS97937.1"/>
    <property type="molecule type" value="Genomic_DNA"/>
</dbReference>
<evidence type="ECO:0000256" key="2">
    <source>
        <dbReference type="SAM" id="SignalP"/>
    </source>
</evidence>
<dbReference type="GO" id="GO:0016757">
    <property type="term" value="F:glycosyltransferase activity"/>
    <property type="evidence" value="ECO:0007669"/>
    <property type="project" value="TreeGrafter"/>
</dbReference>
<evidence type="ECO:0000256" key="1">
    <source>
        <dbReference type="SAM" id="MobiDB-lite"/>
    </source>
</evidence>
<feature type="compositionally biased region" description="Low complexity" evidence="1">
    <location>
        <begin position="348"/>
        <end position="364"/>
    </location>
</feature>
<name>U7PQU1_SPOS1</name>
<keyword evidence="5" id="KW-1185">Reference proteome</keyword>
<dbReference type="STRING" id="1391915.U7PQU1"/>
<dbReference type="Proteomes" id="UP000018087">
    <property type="component" value="Unassembled WGS sequence"/>
</dbReference>
<keyword evidence="2" id="KW-0732">Signal</keyword>
<dbReference type="CDD" id="cd02183">
    <property type="entry name" value="GH16_fungal_CRH1_transglycosylase"/>
    <property type="match status" value="1"/>
</dbReference>
<feature type="compositionally biased region" description="Polar residues" evidence="1">
    <location>
        <begin position="336"/>
        <end position="347"/>
    </location>
</feature>
<gene>
    <name evidence="4" type="ORF">HMPREF1624_06108</name>
</gene>
<dbReference type="InterPro" id="IPR050546">
    <property type="entry name" value="Glycosyl_Hydrlase_16"/>
</dbReference>
<dbReference type="InterPro" id="IPR000757">
    <property type="entry name" value="Beta-glucanase-like"/>
</dbReference>
<dbReference type="InterPro" id="IPR029035">
    <property type="entry name" value="DHS-like_NAD/FAD-binding_dom"/>
</dbReference>
<feature type="domain" description="GH16" evidence="3">
    <location>
        <begin position="28"/>
        <end position="248"/>
    </location>
</feature>
<protein>
    <recommendedName>
        <fullName evidence="3">GH16 domain-containing protein</fullName>
    </recommendedName>
</protein>
<reference evidence="5" key="1">
    <citation type="journal article" date="2014" name="Genome Announc.">
        <title>Genome sequence of the pathogenic fungus Sporothrix schenckii (ATCC 58251).</title>
        <authorList>
            <person name="Cuomo C.A."/>
            <person name="Rodriguez-Del Valle N."/>
            <person name="Perez-Sanchez L."/>
            <person name="Abouelleil A."/>
            <person name="Goldberg J."/>
            <person name="Young S."/>
            <person name="Zeng Q."/>
            <person name="Birren B.W."/>
        </authorList>
    </citation>
    <scope>NUCLEOTIDE SEQUENCE [LARGE SCALE GENOMIC DNA]</scope>
    <source>
        <strain evidence="5">ATCC 58251 / de Perez 2211183</strain>
    </source>
</reference>
<evidence type="ECO:0000313" key="5">
    <source>
        <dbReference type="Proteomes" id="UP000018087"/>
    </source>
</evidence>
<dbReference type="GO" id="GO:0031505">
    <property type="term" value="P:fungal-type cell wall organization"/>
    <property type="evidence" value="ECO:0007669"/>
    <property type="project" value="TreeGrafter"/>
</dbReference>
<dbReference type="Gene3D" id="2.60.120.200">
    <property type="match status" value="1"/>
</dbReference>
<dbReference type="Gene3D" id="3.40.50.1220">
    <property type="entry name" value="TPP-binding domain"/>
    <property type="match status" value="1"/>
</dbReference>
<organism evidence="4 5">
    <name type="scientific">Sporothrix schenckii (strain ATCC 58251 / de Perez 2211183)</name>
    <name type="common">Rose-picker's disease fungus</name>
    <dbReference type="NCBI Taxonomy" id="1391915"/>
    <lineage>
        <taxon>Eukaryota</taxon>
        <taxon>Fungi</taxon>
        <taxon>Dikarya</taxon>
        <taxon>Ascomycota</taxon>
        <taxon>Pezizomycotina</taxon>
        <taxon>Sordariomycetes</taxon>
        <taxon>Sordariomycetidae</taxon>
        <taxon>Ophiostomatales</taxon>
        <taxon>Ophiostomataceae</taxon>
        <taxon>Sporothrix</taxon>
    </lineage>
</organism>
<dbReference type="HOGENOM" id="CLU_027506_3_1_1"/>
<dbReference type="OrthoDB" id="4781at2759"/>
<dbReference type="Pfam" id="PF00722">
    <property type="entry name" value="Glyco_hydro_16"/>
    <property type="match status" value="1"/>
</dbReference>
<proteinExistence type="predicted"/>
<dbReference type="GO" id="GO:0004553">
    <property type="term" value="F:hydrolase activity, hydrolyzing O-glycosyl compounds"/>
    <property type="evidence" value="ECO:0007669"/>
    <property type="project" value="InterPro"/>
</dbReference>
<evidence type="ECO:0000259" key="3">
    <source>
        <dbReference type="PROSITE" id="PS51762"/>
    </source>
</evidence>
<evidence type="ECO:0000313" key="4">
    <source>
        <dbReference type="EMBL" id="ERS97937.1"/>
    </source>
</evidence>
<accession>U7PQU1</accession>
<dbReference type="AlphaFoldDB" id="U7PQU1"/>
<feature type="compositionally biased region" description="Low complexity" evidence="1">
    <location>
        <begin position="287"/>
        <end position="335"/>
    </location>
</feature>
<feature type="region of interest" description="Disordered" evidence="1">
    <location>
        <begin position="275"/>
        <end position="364"/>
    </location>
</feature>
<dbReference type="PANTHER" id="PTHR10963:SF68">
    <property type="entry name" value="GLYCOSIDASE CRH1-RELATED"/>
    <property type="match status" value="1"/>
</dbReference>
<dbReference type="SUPFAM" id="SSF49899">
    <property type="entry name" value="Concanavalin A-like lectins/glucanases"/>
    <property type="match status" value="1"/>
</dbReference>
<feature type="compositionally biased region" description="Polar residues" evidence="1">
    <location>
        <begin position="275"/>
        <end position="286"/>
    </location>
</feature>
<dbReference type="PROSITE" id="PS51762">
    <property type="entry name" value="GH16_2"/>
    <property type="match status" value="1"/>
</dbReference>